<dbReference type="Proteomes" id="UP000799537">
    <property type="component" value="Unassembled WGS sequence"/>
</dbReference>
<name>A0A6A6D187_ZASCE</name>
<accession>A0A6A6D187</accession>
<dbReference type="AlphaFoldDB" id="A0A6A6D187"/>
<organism evidence="1 2">
    <name type="scientific">Zasmidium cellare ATCC 36951</name>
    <dbReference type="NCBI Taxonomy" id="1080233"/>
    <lineage>
        <taxon>Eukaryota</taxon>
        <taxon>Fungi</taxon>
        <taxon>Dikarya</taxon>
        <taxon>Ascomycota</taxon>
        <taxon>Pezizomycotina</taxon>
        <taxon>Dothideomycetes</taxon>
        <taxon>Dothideomycetidae</taxon>
        <taxon>Mycosphaerellales</taxon>
        <taxon>Mycosphaerellaceae</taxon>
        <taxon>Zasmidium</taxon>
    </lineage>
</organism>
<proteinExistence type="predicted"/>
<keyword evidence="2" id="KW-1185">Reference proteome</keyword>
<protein>
    <submittedName>
        <fullName evidence="1">Uncharacterized protein</fullName>
    </submittedName>
</protein>
<dbReference type="GeneID" id="54557031"/>
<gene>
    <name evidence="1" type="ORF">M409DRAFT_16763</name>
</gene>
<sequence length="318" mass="36037">MAKPKYETSGPLKNHFYILDWPGSEPDPDDTLTTHFQKVTKVSRLATAYFDCELVKVGFKKADKPFDVLQYFRDAFRHMRDDDMLVIYYEGGAADCDKDYEWQFENGPKRPVNAYDLIQLFYDSGLNIMLILDCYIPTRFEEKWNVRSDGKGNVEIIARGERVQTAKGKAIQGHRSDFTDNMIKDLKTFVNDIEKPGRDGGYGGYHAPMSLSQLMRSNTFLAANPKRIFDRKTKAKDTVPIARIVILPDEVRASKRISWFLKTIQDEPKIVEDGEDGNATVKAIVEDEGFDEPMDEDFDGSVAGASEGDGLFCTPPPV</sequence>
<dbReference type="OrthoDB" id="3930286at2759"/>
<evidence type="ECO:0000313" key="2">
    <source>
        <dbReference type="Proteomes" id="UP000799537"/>
    </source>
</evidence>
<reference evidence="1" key="1">
    <citation type="journal article" date="2020" name="Stud. Mycol.">
        <title>101 Dothideomycetes genomes: a test case for predicting lifestyles and emergence of pathogens.</title>
        <authorList>
            <person name="Haridas S."/>
            <person name="Albert R."/>
            <person name="Binder M."/>
            <person name="Bloem J."/>
            <person name="Labutti K."/>
            <person name="Salamov A."/>
            <person name="Andreopoulos B."/>
            <person name="Baker S."/>
            <person name="Barry K."/>
            <person name="Bills G."/>
            <person name="Bluhm B."/>
            <person name="Cannon C."/>
            <person name="Castanera R."/>
            <person name="Culley D."/>
            <person name="Daum C."/>
            <person name="Ezra D."/>
            <person name="Gonzalez J."/>
            <person name="Henrissat B."/>
            <person name="Kuo A."/>
            <person name="Liang C."/>
            <person name="Lipzen A."/>
            <person name="Lutzoni F."/>
            <person name="Magnuson J."/>
            <person name="Mondo S."/>
            <person name="Nolan M."/>
            <person name="Ohm R."/>
            <person name="Pangilinan J."/>
            <person name="Park H.-J."/>
            <person name="Ramirez L."/>
            <person name="Alfaro M."/>
            <person name="Sun H."/>
            <person name="Tritt A."/>
            <person name="Yoshinaga Y."/>
            <person name="Zwiers L.-H."/>
            <person name="Turgeon B."/>
            <person name="Goodwin S."/>
            <person name="Spatafora J."/>
            <person name="Crous P."/>
            <person name="Grigoriev I."/>
        </authorList>
    </citation>
    <scope>NUCLEOTIDE SEQUENCE</scope>
    <source>
        <strain evidence="1">ATCC 36951</strain>
    </source>
</reference>
<dbReference type="EMBL" id="ML993580">
    <property type="protein sequence ID" value="KAF2172803.1"/>
    <property type="molecule type" value="Genomic_DNA"/>
</dbReference>
<dbReference type="RefSeq" id="XP_033673692.1">
    <property type="nucleotide sequence ID" value="XM_033803759.1"/>
</dbReference>
<evidence type="ECO:0000313" key="1">
    <source>
        <dbReference type="EMBL" id="KAF2172803.1"/>
    </source>
</evidence>